<protein>
    <submittedName>
        <fullName evidence="1">Uncharacterized protein</fullName>
    </submittedName>
</protein>
<name>A0ACC2N2A4_9HYME</name>
<proteinExistence type="predicted"/>
<sequence>MFLILLILLKLLSVNARIVETPGIVSTLTEPISTDRGIVFGEILKTAGRFLPYASFKGIPFAKPPIKALRFKPPVDIDLWEKPLYALSDDSLMCIQLDENKRDVVGSEDCLYLNVYTPHTSFGGKSKAVMVWIHGGAFNAGNSNSTRYGPDFFMEEDVVLVTVNYRLGPFGFLNFNHENATGNAGLKDQNLALKWVQRNIHLFGGDPNRVTIFGKDAGAVAVDLHLISDMSVGLFQKSIAMGGSPLCFWWGFQNTTEAENNVYLLVRKFGVNKSDKSAIMKILQKIPADQIMKATLRLNSEIPFRPTIENVRIAKNQDKFITECPLRKFQRGNHTKGPHMLGFSSSDLESFVKEGYIDLGHMIDNSFEYMKNLPNSAGVMRLVRGIHAKTVDKDTLTKVANDLFFTTGIDVQQKLITAGNEGRAVFYYNFFPNSEGMESSFESESDYLFYRTSTKIREAETSSNFTIIRKNIVRMWANFAKYGSPTPLILNDDLLKINWSSSGGLGIGLDIGSDLQIRYTRPTNPRINYLQKNGYERYNFEGECRSGVSTSARVSEADINDFEPISKAYSG</sequence>
<accession>A0ACC2N2A4</accession>
<gene>
    <name evidence="1" type="ORF">QAD02_006129</name>
</gene>
<dbReference type="Proteomes" id="UP001239111">
    <property type="component" value="Chromosome 4"/>
</dbReference>
<evidence type="ECO:0000313" key="2">
    <source>
        <dbReference type="Proteomes" id="UP001239111"/>
    </source>
</evidence>
<evidence type="ECO:0000313" key="1">
    <source>
        <dbReference type="EMBL" id="KAJ8664467.1"/>
    </source>
</evidence>
<comment type="caution">
    <text evidence="1">The sequence shown here is derived from an EMBL/GenBank/DDBJ whole genome shotgun (WGS) entry which is preliminary data.</text>
</comment>
<keyword evidence="2" id="KW-1185">Reference proteome</keyword>
<organism evidence="1 2">
    <name type="scientific">Eretmocerus hayati</name>
    <dbReference type="NCBI Taxonomy" id="131215"/>
    <lineage>
        <taxon>Eukaryota</taxon>
        <taxon>Metazoa</taxon>
        <taxon>Ecdysozoa</taxon>
        <taxon>Arthropoda</taxon>
        <taxon>Hexapoda</taxon>
        <taxon>Insecta</taxon>
        <taxon>Pterygota</taxon>
        <taxon>Neoptera</taxon>
        <taxon>Endopterygota</taxon>
        <taxon>Hymenoptera</taxon>
        <taxon>Apocrita</taxon>
        <taxon>Proctotrupomorpha</taxon>
        <taxon>Chalcidoidea</taxon>
        <taxon>Aphelinidae</taxon>
        <taxon>Aphelininae</taxon>
        <taxon>Eretmocerus</taxon>
    </lineage>
</organism>
<reference evidence="1" key="1">
    <citation type="submission" date="2023-04" db="EMBL/GenBank/DDBJ databases">
        <title>A chromosome-level genome assembly of the parasitoid wasp Eretmocerus hayati.</title>
        <authorList>
            <person name="Zhong Y."/>
            <person name="Liu S."/>
            <person name="Liu Y."/>
        </authorList>
    </citation>
    <scope>NUCLEOTIDE SEQUENCE</scope>
    <source>
        <strain evidence="1">ZJU_SS_LIU_2023</strain>
    </source>
</reference>
<dbReference type="EMBL" id="CM056744">
    <property type="protein sequence ID" value="KAJ8664467.1"/>
    <property type="molecule type" value="Genomic_DNA"/>
</dbReference>